<dbReference type="Proteomes" id="UP000304148">
    <property type="component" value="Chromosome"/>
</dbReference>
<organism evidence="1 2">
    <name type="scientific">Paenibacillus alvei</name>
    <name type="common">Bacillus alvei</name>
    <dbReference type="NCBI Taxonomy" id="44250"/>
    <lineage>
        <taxon>Bacteria</taxon>
        <taxon>Bacillati</taxon>
        <taxon>Bacillota</taxon>
        <taxon>Bacilli</taxon>
        <taxon>Bacillales</taxon>
        <taxon>Paenibacillaceae</taxon>
        <taxon>Paenibacillus</taxon>
    </lineage>
</organism>
<dbReference type="EMBL" id="LS992241">
    <property type="protein sequence ID" value="SYX86781.1"/>
    <property type="molecule type" value="Genomic_DNA"/>
</dbReference>
<proteinExistence type="predicted"/>
<dbReference type="AlphaFoldDB" id="A0A383RJC6"/>
<protein>
    <submittedName>
        <fullName evidence="1">Uncharacterized protein</fullName>
    </submittedName>
</protein>
<evidence type="ECO:0000313" key="1">
    <source>
        <dbReference type="EMBL" id="SYX86781.1"/>
    </source>
</evidence>
<accession>A0A383RJC6</accession>
<gene>
    <name evidence="1" type="ORF">PBLR_15207</name>
</gene>
<reference evidence="2" key="1">
    <citation type="submission" date="2018-08" db="EMBL/GenBank/DDBJ databases">
        <authorList>
            <person name="Chevrot R."/>
        </authorList>
    </citation>
    <scope>NUCLEOTIDE SEQUENCE [LARGE SCALE GENOMIC DNA]</scope>
</reference>
<name>A0A383RJC6_PAEAL</name>
<evidence type="ECO:0000313" key="2">
    <source>
        <dbReference type="Proteomes" id="UP000304148"/>
    </source>
</evidence>
<sequence length="151" mass="16761">MPIGKMGARVYIIGQYCVQGHNRAIYGKLTPLTGCLQACIIGAAVKILFSENTKYPSNHLGKRISPVECNSDYTFLRLISRNYLIRLQTHFFELNIGKGGRPDGGHMVEAENRSEARVPAPICLAGTACCRGSIHHYLYCIICSPLYRNGR</sequence>